<evidence type="ECO:0000256" key="1">
    <source>
        <dbReference type="SAM" id="MobiDB-lite"/>
    </source>
</evidence>
<dbReference type="PANTHER" id="PTHR30619">
    <property type="entry name" value="DNA INTERNALIZATION/COMPETENCE PROTEIN COMEC/REC2"/>
    <property type="match status" value="1"/>
</dbReference>
<accession>A0A494Z8N9</accession>
<evidence type="ECO:0000259" key="2">
    <source>
        <dbReference type="SMART" id="SM00849"/>
    </source>
</evidence>
<feature type="domain" description="Metallo-beta-lactamase" evidence="2">
    <location>
        <begin position="39"/>
        <end position="234"/>
    </location>
</feature>
<protein>
    <submittedName>
        <fullName evidence="3">MBL fold metallo-hydrolase</fullName>
    </submittedName>
</protein>
<dbReference type="RefSeq" id="WP_121213873.1">
    <property type="nucleotide sequence ID" value="NZ_JAMYWW010000001.1"/>
</dbReference>
<comment type="caution">
    <text evidence="3">The sequence shown here is derived from an EMBL/GenBank/DDBJ whole genome shotgun (WGS) entry which is preliminary data.</text>
</comment>
<organism evidence="3 4">
    <name type="scientific">Ureibacillus endophyticus</name>
    <dbReference type="NCBI Taxonomy" id="1978490"/>
    <lineage>
        <taxon>Bacteria</taxon>
        <taxon>Bacillati</taxon>
        <taxon>Bacillota</taxon>
        <taxon>Bacilli</taxon>
        <taxon>Bacillales</taxon>
        <taxon>Caryophanaceae</taxon>
        <taxon>Ureibacillus</taxon>
    </lineage>
</organism>
<keyword evidence="3" id="KW-0378">Hydrolase</keyword>
<dbReference type="CDD" id="cd07731">
    <property type="entry name" value="ComA-like_MBL-fold"/>
    <property type="match status" value="1"/>
</dbReference>
<dbReference type="Pfam" id="PF05901">
    <property type="entry name" value="Excalibur"/>
    <property type="match status" value="1"/>
</dbReference>
<dbReference type="Pfam" id="PF00753">
    <property type="entry name" value="Lactamase_B"/>
    <property type="match status" value="1"/>
</dbReference>
<dbReference type="Proteomes" id="UP000272238">
    <property type="component" value="Unassembled WGS sequence"/>
</dbReference>
<gene>
    <name evidence="3" type="ORF">D8M03_05680</name>
</gene>
<dbReference type="OrthoDB" id="9761531at2"/>
<proteinExistence type="predicted"/>
<dbReference type="SUPFAM" id="SSF56281">
    <property type="entry name" value="Metallo-hydrolase/oxidoreductase"/>
    <property type="match status" value="1"/>
</dbReference>
<dbReference type="EMBL" id="RBZN01000009">
    <property type="protein sequence ID" value="RKQ18402.1"/>
    <property type="molecule type" value="Genomic_DNA"/>
</dbReference>
<dbReference type="InterPro" id="IPR035681">
    <property type="entry name" value="ComA-like_MBL"/>
</dbReference>
<dbReference type="PANTHER" id="PTHR30619:SF7">
    <property type="entry name" value="BETA-LACTAMASE DOMAIN PROTEIN"/>
    <property type="match status" value="1"/>
</dbReference>
<dbReference type="InterPro" id="IPR052159">
    <property type="entry name" value="Competence_DNA_uptake"/>
</dbReference>
<keyword evidence="4" id="KW-1185">Reference proteome</keyword>
<feature type="region of interest" description="Disordered" evidence="1">
    <location>
        <begin position="282"/>
        <end position="304"/>
    </location>
</feature>
<dbReference type="InterPro" id="IPR036866">
    <property type="entry name" value="RibonucZ/Hydroxyglut_hydro"/>
</dbReference>
<sequence>MKKLLSIIAIVILIFGFLPITDANAATKNLKVHFINVGQGDSILVQAPAGKNMLIDGGPKTAGKDVVSFLKSKGVKTLDYVVATHPDADHIGGLIDVLKSFKVKHFIDSGRTHTTDTYYELLTLVDKKKINYIVPTPLKTYQLDPKMKTQVLYSNNKAEDSNNASIVLKLTYNKVSFLLTGDATKEIEEQLASKYKVNVNATVLKAGHHGSDTSSSPKFISKVKPKVAILSYGKDNMYGHPHASVVKSLKNVGAKIYKTPIHCNITVTTDGKTHKVTNACPKASTSKASTGKTTTNPSTTTKTSQTKFKNCTEMRKIYPYGVKKGHPAYEKNMTEMMMG</sequence>
<evidence type="ECO:0000313" key="4">
    <source>
        <dbReference type="Proteomes" id="UP000272238"/>
    </source>
</evidence>
<dbReference type="AlphaFoldDB" id="A0A494Z8N9"/>
<dbReference type="InterPro" id="IPR001279">
    <property type="entry name" value="Metallo-B-lactamas"/>
</dbReference>
<reference evidence="3 4" key="1">
    <citation type="journal article" date="2016" name="Antonie Van Leeuwenhoek">
        <title>Lysinibacillus endophyticus sp. nov., an indole-3-acetic acid producing endophytic bacterium isolated from corn root (Zea mays cv. Xinken-5).</title>
        <authorList>
            <person name="Yu J."/>
            <person name="Guan X."/>
            <person name="Liu C."/>
            <person name="Xiang W."/>
            <person name="Yu Z."/>
            <person name="Liu X."/>
            <person name="Wang G."/>
        </authorList>
    </citation>
    <scope>NUCLEOTIDE SEQUENCE [LARGE SCALE GENOMIC DNA]</scope>
    <source>
        <strain evidence="3 4">DSM 100506</strain>
    </source>
</reference>
<dbReference type="GO" id="GO:0016787">
    <property type="term" value="F:hydrolase activity"/>
    <property type="evidence" value="ECO:0007669"/>
    <property type="project" value="UniProtKB-KW"/>
</dbReference>
<dbReference type="InterPro" id="IPR008613">
    <property type="entry name" value="Excalibur_Ca-bd_domain"/>
</dbReference>
<name>A0A494Z8N9_9BACL</name>
<dbReference type="Gene3D" id="3.60.15.10">
    <property type="entry name" value="Ribonuclease Z/Hydroxyacylglutathione hydrolase-like"/>
    <property type="match status" value="1"/>
</dbReference>
<dbReference type="SMART" id="SM00849">
    <property type="entry name" value="Lactamase_B"/>
    <property type="match status" value="1"/>
</dbReference>
<evidence type="ECO:0000313" key="3">
    <source>
        <dbReference type="EMBL" id="RKQ18402.1"/>
    </source>
</evidence>